<gene>
    <name evidence="7" type="ORF">SAMN05444272_4066</name>
</gene>
<dbReference type="OrthoDB" id="9811557at2"/>
<dbReference type="PANTHER" id="PTHR43716">
    <property type="entry name" value="D-2-HYDROXYGLUTARATE DEHYDROGENASE, MITOCHONDRIAL"/>
    <property type="match status" value="1"/>
</dbReference>
<dbReference type="GO" id="GO:0022904">
    <property type="term" value="P:respiratory electron transport chain"/>
    <property type="evidence" value="ECO:0007669"/>
    <property type="project" value="TreeGrafter"/>
</dbReference>
<feature type="domain" description="FAD-binding PCMH-type" evidence="6">
    <location>
        <begin position="41"/>
        <end position="220"/>
    </location>
</feature>
<evidence type="ECO:0000259" key="6">
    <source>
        <dbReference type="PROSITE" id="PS51387"/>
    </source>
</evidence>
<dbReference type="Gene3D" id="3.30.70.2190">
    <property type="match status" value="1"/>
</dbReference>
<dbReference type="EMBL" id="FRBW01000005">
    <property type="protein sequence ID" value="SHN09546.1"/>
    <property type="molecule type" value="Genomic_DNA"/>
</dbReference>
<dbReference type="Gene3D" id="3.30.70.2740">
    <property type="match status" value="1"/>
</dbReference>
<comment type="similarity">
    <text evidence="2">Belongs to the FAD-binding oxidoreductase/transferase type 4 family.</text>
</comment>
<dbReference type="Gene3D" id="3.30.43.10">
    <property type="entry name" value="Uridine Diphospho-n-acetylenolpyruvylglucosamine Reductase, domain 2"/>
    <property type="match status" value="1"/>
</dbReference>
<dbReference type="PROSITE" id="PS51387">
    <property type="entry name" value="FAD_PCMH"/>
    <property type="match status" value="1"/>
</dbReference>
<reference evidence="7 8" key="1">
    <citation type="submission" date="2016-11" db="EMBL/GenBank/DDBJ databases">
        <authorList>
            <person name="Jaros S."/>
            <person name="Januszkiewicz K."/>
            <person name="Wedrychowicz H."/>
        </authorList>
    </citation>
    <scope>NUCLEOTIDE SEQUENCE [LARGE SCALE GENOMIC DNA]</scope>
    <source>
        <strain evidence="7 8">DSM 22153</strain>
    </source>
</reference>
<evidence type="ECO:0000313" key="7">
    <source>
        <dbReference type="EMBL" id="SHN09546.1"/>
    </source>
</evidence>
<dbReference type="FunFam" id="1.10.45.10:FF:000001">
    <property type="entry name" value="D-lactate dehydrogenase mitochondrial"/>
    <property type="match status" value="1"/>
</dbReference>
<dbReference type="SUPFAM" id="SSF55103">
    <property type="entry name" value="FAD-linked oxidases, C-terminal domain"/>
    <property type="match status" value="1"/>
</dbReference>
<dbReference type="STRING" id="735517.SAMN05444272_4066"/>
<dbReference type="GO" id="GO:0071949">
    <property type="term" value="F:FAD binding"/>
    <property type="evidence" value="ECO:0007669"/>
    <property type="project" value="InterPro"/>
</dbReference>
<comment type="cofactor">
    <cofactor evidence="1">
        <name>FAD</name>
        <dbReference type="ChEBI" id="CHEBI:57692"/>
    </cofactor>
</comment>
<dbReference type="Gene3D" id="3.30.465.10">
    <property type="match status" value="1"/>
</dbReference>
<dbReference type="InterPro" id="IPR016166">
    <property type="entry name" value="FAD-bd_PCMH"/>
</dbReference>
<name>A0A1M7NZI6_9HYPH</name>
<dbReference type="PANTHER" id="PTHR43716:SF1">
    <property type="entry name" value="D-2-HYDROXYGLUTARATE DEHYDROGENASE, MITOCHONDRIAL"/>
    <property type="match status" value="1"/>
</dbReference>
<dbReference type="RefSeq" id="WP_139251218.1">
    <property type="nucleotide sequence ID" value="NZ_FRBW01000005.1"/>
</dbReference>
<dbReference type="InterPro" id="IPR006094">
    <property type="entry name" value="Oxid_FAD_bind_N"/>
</dbReference>
<dbReference type="InterPro" id="IPR004113">
    <property type="entry name" value="FAD-bd_oxidored_4_C"/>
</dbReference>
<keyword evidence="8" id="KW-1185">Reference proteome</keyword>
<dbReference type="Pfam" id="PF02913">
    <property type="entry name" value="FAD-oxidase_C"/>
    <property type="match status" value="1"/>
</dbReference>
<evidence type="ECO:0000313" key="8">
    <source>
        <dbReference type="Proteomes" id="UP000186002"/>
    </source>
</evidence>
<evidence type="ECO:0000256" key="2">
    <source>
        <dbReference type="ARBA" id="ARBA00008000"/>
    </source>
</evidence>
<evidence type="ECO:0000256" key="1">
    <source>
        <dbReference type="ARBA" id="ARBA00001974"/>
    </source>
</evidence>
<dbReference type="Pfam" id="PF01565">
    <property type="entry name" value="FAD_binding_4"/>
    <property type="match status" value="1"/>
</dbReference>
<evidence type="ECO:0000256" key="4">
    <source>
        <dbReference type="ARBA" id="ARBA00022827"/>
    </source>
</evidence>
<dbReference type="GO" id="GO:0016491">
    <property type="term" value="F:oxidoreductase activity"/>
    <property type="evidence" value="ECO:0007669"/>
    <property type="project" value="UniProtKB-KW"/>
</dbReference>
<dbReference type="Proteomes" id="UP000186002">
    <property type="component" value="Unassembled WGS sequence"/>
</dbReference>
<evidence type="ECO:0000256" key="3">
    <source>
        <dbReference type="ARBA" id="ARBA00022630"/>
    </source>
</evidence>
<dbReference type="InterPro" id="IPR016171">
    <property type="entry name" value="Vanillyl_alc_oxidase_C-sub2"/>
</dbReference>
<keyword evidence="4" id="KW-0274">FAD</keyword>
<dbReference type="InterPro" id="IPR016164">
    <property type="entry name" value="FAD-linked_Oxase-like_C"/>
</dbReference>
<keyword evidence="3" id="KW-0285">Flavoprotein</keyword>
<dbReference type="AlphaFoldDB" id="A0A1M7NZI6"/>
<dbReference type="InterPro" id="IPR016169">
    <property type="entry name" value="FAD-bd_PCMH_sub2"/>
</dbReference>
<dbReference type="InterPro" id="IPR036318">
    <property type="entry name" value="FAD-bd_PCMH-like_sf"/>
</dbReference>
<accession>A0A1M7NZI6</accession>
<sequence>MMQLQNAGRFIEDLAQELGPKAVLMGPDVPVRNRTDWSFLPQAAPLAVFRPSSTEEVSRILKTCSQAGIPVTPQGGMTGLCGGSRPLDGGVALSMERMTGIEQIDPDGMTMTVLAGTPLEVIQKAADEAGLFFALDLGARGSCAIGGNLSTNAGGNRVIRYGMARDLVLGLEVVLPDGTVLSMLNRMLKNNAGYDLKQLFVGAEGTLGVITRAVLRLHPKPGCVCAAMCVVNGYDKVLELLGTARRTLGPFLSAFEVMWADYWHQATERVPGGKAPVSIGDGTHVVLIEVQGLDDEIDGARFSAWLEQLFEKGVIEDGAVAQTLSDMADFWGTRDAAAEFANPAVIGPHISFDIGLPIRRIEEFVTRSKPALLEQFGCHSVHYGHVGDGNIHIVAWVPGADPQPLSDVSTVVYGIVRELGGTVSAEHGIGLLKKPYLKHTRDDAQVDLMRRIKRSVDPDWIVNATKIFD</sequence>
<keyword evidence="5" id="KW-0560">Oxidoreductase</keyword>
<organism evidence="7 8">
    <name type="scientific">Roseibium suaedae</name>
    <dbReference type="NCBI Taxonomy" id="735517"/>
    <lineage>
        <taxon>Bacteria</taxon>
        <taxon>Pseudomonadati</taxon>
        <taxon>Pseudomonadota</taxon>
        <taxon>Alphaproteobacteria</taxon>
        <taxon>Hyphomicrobiales</taxon>
        <taxon>Stappiaceae</taxon>
        <taxon>Roseibium</taxon>
    </lineage>
</organism>
<dbReference type="SUPFAM" id="SSF56176">
    <property type="entry name" value="FAD-binding/transporter-associated domain-like"/>
    <property type="match status" value="1"/>
</dbReference>
<dbReference type="InterPro" id="IPR016167">
    <property type="entry name" value="FAD-bd_PCMH_sub1"/>
</dbReference>
<dbReference type="InterPro" id="IPR051264">
    <property type="entry name" value="FAD-oxidored/transferase_4"/>
</dbReference>
<dbReference type="Gene3D" id="1.10.45.10">
    <property type="entry name" value="Vanillyl-alcohol Oxidase, Chain A, domain 4"/>
    <property type="match status" value="1"/>
</dbReference>
<proteinExistence type="inferred from homology"/>
<protein>
    <submittedName>
        <fullName evidence="7">FAD/FMN-containing dehydrogenase</fullName>
    </submittedName>
</protein>
<evidence type="ECO:0000256" key="5">
    <source>
        <dbReference type="ARBA" id="ARBA00023002"/>
    </source>
</evidence>